<evidence type="ECO:0000256" key="2">
    <source>
        <dbReference type="ARBA" id="ARBA00022723"/>
    </source>
</evidence>
<reference evidence="6" key="1">
    <citation type="submission" date="2024-07" db="EMBL/GenBank/DDBJ databases">
        <authorList>
            <person name="Li X.-J."/>
            <person name="Wang X."/>
        </authorList>
    </citation>
    <scope>NUCLEOTIDE SEQUENCE</scope>
    <source>
        <strain evidence="6">HSP-334</strain>
    </source>
</reference>
<dbReference type="InterPro" id="IPR023214">
    <property type="entry name" value="HAD_sf"/>
</dbReference>
<keyword evidence="4" id="KW-0460">Magnesium</keyword>
<keyword evidence="2" id="KW-0479">Metal-binding</keyword>
<accession>A0AB39VHL2</accession>
<dbReference type="SUPFAM" id="SSF56784">
    <property type="entry name" value="HAD-like"/>
    <property type="match status" value="1"/>
</dbReference>
<evidence type="ECO:0000256" key="3">
    <source>
        <dbReference type="ARBA" id="ARBA00022801"/>
    </source>
</evidence>
<dbReference type="AlphaFoldDB" id="A0AB39VHL2"/>
<dbReference type="Pfam" id="PF08282">
    <property type="entry name" value="Hydrolase_3"/>
    <property type="match status" value="1"/>
</dbReference>
<dbReference type="EC" id="3.-.-.-" evidence="6"/>
<dbReference type="InterPro" id="IPR036412">
    <property type="entry name" value="HAD-like_sf"/>
</dbReference>
<organism evidence="6">
    <name type="scientific">Leptotrichia rugosa</name>
    <dbReference type="NCBI Taxonomy" id="3239302"/>
    <lineage>
        <taxon>Bacteria</taxon>
        <taxon>Fusobacteriati</taxon>
        <taxon>Fusobacteriota</taxon>
        <taxon>Fusobacteriia</taxon>
        <taxon>Fusobacteriales</taxon>
        <taxon>Leptotrichiaceae</taxon>
        <taxon>Leptotrichia</taxon>
    </lineage>
</organism>
<evidence type="ECO:0000256" key="5">
    <source>
        <dbReference type="ARBA" id="ARBA00034778"/>
    </source>
</evidence>
<dbReference type="InterPro" id="IPR000150">
    <property type="entry name" value="Cof"/>
</dbReference>
<dbReference type="SFLD" id="SFLDS00003">
    <property type="entry name" value="Haloacid_Dehalogenase"/>
    <property type="match status" value="1"/>
</dbReference>
<evidence type="ECO:0000256" key="1">
    <source>
        <dbReference type="ARBA" id="ARBA00001946"/>
    </source>
</evidence>
<dbReference type="InterPro" id="IPR006379">
    <property type="entry name" value="HAD-SF_hydro_IIB"/>
</dbReference>
<proteinExistence type="inferred from homology"/>
<dbReference type="GO" id="GO:0046872">
    <property type="term" value="F:metal ion binding"/>
    <property type="evidence" value="ECO:0007669"/>
    <property type="project" value="UniProtKB-KW"/>
</dbReference>
<evidence type="ECO:0000256" key="4">
    <source>
        <dbReference type="ARBA" id="ARBA00022842"/>
    </source>
</evidence>
<sequence>MYKAIVSDLDGTLLNENHKVSPYTRETIKLLLKKGIKFYIATGRSYLGAKEVMEEIGLKIPLITSNGARILDESGAEIYVNNLARKYVEKLLAMDYKSFGSDIILNGYSGSNWYVTEDARAYFYAQKPERKLYPEQISFEDFSTKNFSKIFFLGNHENLLELEKEVKKVTNDETNIVFVNKRSLEIFSKTCDKAVAANFLLQKDGLTLKDAVSFGDGVNDYDLITRTGLGFAMKNSIYRLMEKLSDIEIIESNENDRMAKKVREIFDL</sequence>
<dbReference type="NCBIfam" id="TIGR01484">
    <property type="entry name" value="HAD-SF-IIB"/>
    <property type="match status" value="1"/>
</dbReference>
<dbReference type="Gene3D" id="3.30.1240.10">
    <property type="match status" value="1"/>
</dbReference>
<dbReference type="EC" id="3.1.3.-" evidence="6"/>
<gene>
    <name evidence="6" type="ORF">AB8B22_09710</name>
</gene>
<dbReference type="KEGG" id="lrug:AB8B22_09710"/>
<dbReference type="PROSITE" id="PS01228">
    <property type="entry name" value="COF_1"/>
    <property type="match status" value="1"/>
</dbReference>
<dbReference type="EMBL" id="CP165644">
    <property type="protein sequence ID" value="XDU66659.1"/>
    <property type="molecule type" value="Genomic_DNA"/>
</dbReference>
<name>A0AB39VHL2_9FUSO</name>
<dbReference type="PANTHER" id="PTHR47267:SF4">
    <property type="entry name" value="PYRIDOXAL PHOSPHATE PHOSPHATASE YIGL"/>
    <property type="match status" value="1"/>
</dbReference>
<comment type="similarity">
    <text evidence="5">Belongs to the HAD-like hydrolase superfamily. Cof family.</text>
</comment>
<dbReference type="PANTHER" id="PTHR47267">
    <property type="match status" value="1"/>
</dbReference>
<dbReference type="RefSeq" id="WP_369710969.1">
    <property type="nucleotide sequence ID" value="NZ_CP165644.1"/>
</dbReference>
<dbReference type="Gene3D" id="3.40.50.1000">
    <property type="entry name" value="HAD superfamily/HAD-like"/>
    <property type="match status" value="1"/>
</dbReference>
<evidence type="ECO:0000313" key="6">
    <source>
        <dbReference type="EMBL" id="XDU66659.1"/>
    </source>
</evidence>
<keyword evidence="3 6" id="KW-0378">Hydrolase</keyword>
<comment type="cofactor">
    <cofactor evidence="1">
        <name>Mg(2+)</name>
        <dbReference type="ChEBI" id="CHEBI:18420"/>
    </cofactor>
</comment>
<dbReference type="GO" id="GO:0016791">
    <property type="term" value="F:phosphatase activity"/>
    <property type="evidence" value="ECO:0007669"/>
    <property type="project" value="UniProtKB-ARBA"/>
</dbReference>
<dbReference type="NCBIfam" id="TIGR00099">
    <property type="entry name" value="Cof-subfamily"/>
    <property type="match status" value="1"/>
</dbReference>
<protein>
    <submittedName>
        <fullName evidence="6">HAD family hydrolase</fullName>
        <ecNumber evidence="6">3.-.-.-</ecNumber>
        <ecNumber evidence="6">3.1.3.-</ecNumber>
    </submittedName>
</protein>
<dbReference type="SFLD" id="SFLDG01140">
    <property type="entry name" value="C2.B:_Phosphomannomutase_and_P"/>
    <property type="match status" value="1"/>
</dbReference>